<keyword evidence="2" id="KW-1185">Reference proteome</keyword>
<dbReference type="AlphaFoldDB" id="A0A915P4S1"/>
<dbReference type="WBParaSite" id="scf7180000423221.g10457">
    <property type="protein sequence ID" value="scf7180000423221.g10457"/>
    <property type="gene ID" value="scf7180000423221.g10457"/>
</dbReference>
<evidence type="ECO:0000256" key="1">
    <source>
        <dbReference type="SAM" id="SignalP"/>
    </source>
</evidence>
<protein>
    <submittedName>
        <fullName evidence="3">Uncharacterized protein</fullName>
    </submittedName>
</protein>
<organism evidence="2 3">
    <name type="scientific">Meloidogyne floridensis</name>
    <dbReference type="NCBI Taxonomy" id="298350"/>
    <lineage>
        <taxon>Eukaryota</taxon>
        <taxon>Metazoa</taxon>
        <taxon>Ecdysozoa</taxon>
        <taxon>Nematoda</taxon>
        <taxon>Chromadorea</taxon>
        <taxon>Rhabditida</taxon>
        <taxon>Tylenchina</taxon>
        <taxon>Tylenchomorpha</taxon>
        <taxon>Tylenchoidea</taxon>
        <taxon>Meloidogynidae</taxon>
        <taxon>Meloidogyninae</taxon>
        <taxon>Meloidogyne</taxon>
    </lineage>
</organism>
<dbReference type="Proteomes" id="UP000887560">
    <property type="component" value="Unplaced"/>
</dbReference>
<sequence>MNLKINIYLFLILFTNLINSNNIQNNPNILVEYTEENKKQIKINLINIEFIKNNEEGPSTERNEGNLVEIIIKINGILNEEDKLYLVQSALVKIRPVFYGVIGINIRDENGKDLNSKDVLQTIRPGSQHPHSTIKLNGIEAILMESIKNLGSAASPFTLSVYDLCSN</sequence>
<name>A0A915P4S1_9BILA</name>
<evidence type="ECO:0000313" key="2">
    <source>
        <dbReference type="Proteomes" id="UP000887560"/>
    </source>
</evidence>
<keyword evidence="1" id="KW-0732">Signal</keyword>
<feature type="signal peptide" evidence="1">
    <location>
        <begin position="1"/>
        <end position="20"/>
    </location>
</feature>
<evidence type="ECO:0000313" key="3">
    <source>
        <dbReference type="WBParaSite" id="scf7180000423221.g10457"/>
    </source>
</evidence>
<proteinExistence type="predicted"/>
<feature type="chain" id="PRO_5037617669" evidence="1">
    <location>
        <begin position="21"/>
        <end position="167"/>
    </location>
</feature>
<accession>A0A915P4S1</accession>
<reference evidence="3" key="1">
    <citation type="submission" date="2022-11" db="UniProtKB">
        <authorList>
            <consortium name="WormBaseParasite"/>
        </authorList>
    </citation>
    <scope>IDENTIFICATION</scope>
</reference>